<feature type="region of interest" description="Disordered" evidence="1">
    <location>
        <begin position="92"/>
        <end position="113"/>
    </location>
</feature>
<dbReference type="PANTHER" id="PTHR42305">
    <property type="entry name" value="MEMBRANE PROTEIN RV1733C-RELATED"/>
    <property type="match status" value="1"/>
</dbReference>
<protein>
    <submittedName>
        <fullName evidence="3">Uncharacterized protein</fullName>
    </submittedName>
</protein>
<accession>A0A853CLZ6</accession>
<keyword evidence="2" id="KW-0812">Transmembrane</keyword>
<name>A0A853CLZ6_9ACTN</name>
<comment type="caution">
    <text evidence="3">The sequence shown here is derived from an EMBL/GenBank/DDBJ whole genome shotgun (WGS) entry which is preliminary data.</text>
</comment>
<sequence length="195" mass="20422">MASRGEPGRTLRRRFTLGSGPLKRASDRAEFASRVVLALALLLAVPLGLLAGAMASTAVTAVEQQQAATRTMETATLLADAGNGGSDAVTVPTSARWTAPDGGARTGDVEARPGARAGSTVDIWVDADGRRTERPLTDGEVVGQAVVIGVLVGLGVVIAGMTSHLVVVWLLERGRVRGWEKGWASVEPLWVSRFR</sequence>
<reference evidence="3 4" key="1">
    <citation type="submission" date="2020-07" db="EMBL/GenBank/DDBJ databases">
        <title>Sequencing the genomes of 1000 actinobacteria strains.</title>
        <authorList>
            <person name="Klenk H.-P."/>
        </authorList>
    </citation>
    <scope>NUCLEOTIDE SEQUENCE [LARGE SCALE GENOMIC DNA]</scope>
    <source>
        <strain evidence="3 4">DSM 104001</strain>
    </source>
</reference>
<organism evidence="3 4">
    <name type="scientific">Petropleomorpha daqingensis</name>
    <dbReference type="NCBI Taxonomy" id="2026353"/>
    <lineage>
        <taxon>Bacteria</taxon>
        <taxon>Bacillati</taxon>
        <taxon>Actinomycetota</taxon>
        <taxon>Actinomycetes</taxon>
        <taxon>Geodermatophilales</taxon>
        <taxon>Geodermatophilaceae</taxon>
        <taxon>Petropleomorpha</taxon>
    </lineage>
</organism>
<evidence type="ECO:0000256" key="2">
    <source>
        <dbReference type="SAM" id="Phobius"/>
    </source>
</evidence>
<dbReference type="InterPro" id="IPR039708">
    <property type="entry name" value="MT1774/Rv1733c-like"/>
</dbReference>
<dbReference type="Proteomes" id="UP000541969">
    <property type="component" value="Unassembled WGS sequence"/>
</dbReference>
<dbReference type="PANTHER" id="PTHR42305:SF1">
    <property type="entry name" value="MEMBRANE PROTEIN RV1733C-RELATED"/>
    <property type="match status" value="1"/>
</dbReference>
<keyword evidence="4" id="KW-1185">Reference proteome</keyword>
<dbReference type="EMBL" id="JACBZT010000001">
    <property type="protein sequence ID" value="NYJ08760.1"/>
    <property type="molecule type" value="Genomic_DNA"/>
</dbReference>
<proteinExistence type="predicted"/>
<evidence type="ECO:0000313" key="3">
    <source>
        <dbReference type="EMBL" id="NYJ08760.1"/>
    </source>
</evidence>
<keyword evidence="2" id="KW-1133">Transmembrane helix</keyword>
<feature type="transmembrane region" description="Helical" evidence="2">
    <location>
        <begin position="145"/>
        <end position="171"/>
    </location>
</feature>
<dbReference type="RefSeq" id="WP_179721600.1">
    <property type="nucleotide sequence ID" value="NZ_JACBZT010000001.1"/>
</dbReference>
<keyword evidence="2" id="KW-0472">Membrane</keyword>
<evidence type="ECO:0000313" key="4">
    <source>
        <dbReference type="Proteomes" id="UP000541969"/>
    </source>
</evidence>
<gene>
    <name evidence="3" type="ORF">GGQ55_005038</name>
</gene>
<dbReference type="AlphaFoldDB" id="A0A853CLZ6"/>
<evidence type="ECO:0000256" key="1">
    <source>
        <dbReference type="SAM" id="MobiDB-lite"/>
    </source>
</evidence>